<dbReference type="RefSeq" id="WP_183594095.1">
    <property type="nucleotide sequence ID" value="NZ_JACHWR010000003.1"/>
</dbReference>
<keyword evidence="6 7" id="KW-0472">Membrane</keyword>
<keyword evidence="4 7" id="KW-0812">Transmembrane</keyword>
<feature type="transmembrane region" description="Helical" evidence="7">
    <location>
        <begin position="430"/>
        <end position="448"/>
    </location>
</feature>
<reference evidence="9 10" key="1">
    <citation type="submission" date="2020-08" db="EMBL/GenBank/DDBJ databases">
        <title>Sequencing the genomes of 1000 actinobacteria strains.</title>
        <authorList>
            <person name="Klenk H.-P."/>
        </authorList>
    </citation>
    <scope>NUCLEOTIDE SEQUENCE [LARGE SCALE GENOMIC DNA]</scope>
    <source>
        <strain evidence="9 10">DSM 105498</strain>
    </source>
</reference>
<feature type="transmembrane region" description="Helical" evidence="7">
    <location>
        <begin position="233"/>
        <end position="251"/>
    </location>
</feature>
<dbReference type="Gene3D" id="1.20.1720.10">
    <property type="entry name" value="Multidrug resistance protein D"/>
    <property type="match status" value="1"/>
</dbReference>
<evidence type="ECO:0000313" key="9">
    <source>
        <dbReference type="EMBL" id="MBB3044200.1"/>
    </source>
</evidence>
<feature type="transmembrane region" description="Helical" evidence="7">
    <location>
        <begin position="172"/>
        <end position="194"/>
    </location>
</feature>
<proteinExistence type="predicted"/>
<evidence type="ECO:0000256" key="5">
    <source>
        <dbReference type="ARBA" id="ARBA00022989"/>
    </source>
</evidence>
<evidence type="ECO:0000313" key="10">
    <source>
        <dbReference type="Proteomes" id="UP000589626"/>
    </source>
</evidence>
<dbReference type="PROSITE" id="PS50850">
    <property type="entry name" value="MFS"/>
    <property type="match status" value="1"/>
</dbReference>
<feature type="transmembrane region" description="Helical" evidence="7">
    <location>
        <begin position="272"/>
        <end position="292"/>
    </location>
</feature>
<dbReference type="Proteomes" id="UP000589626">
    <property type="component" value="Unassembled WGS sequence"/>
</dbReference>
<feature type="domain" description="Major facilitator superfamily (MFS) profile" evidence="8">
    <location>
        <begin position="20"/>
        <end position="452"/>
    </location>
</feature>
<feature type="transmembrane region" description="Helical" evidence="7">
    <location>
        <begin position="20"/>
        <end position="38"/>
    </location>
</feature>
<evidence type="ECO:0000256" key="4">
    <source>
        <dbReference type="ARBA" id="ARBA00022692"/>
    </source>
</evidence>
<comment type="caution">
    <text evidence="9">The sequence shown here is derived from an EMBL/GenBank/DDBJ whole genome shotgun (WGS) entry which is preliminary data.</text>
</comment>
<dbReference type="PRINTS" id="PR01036">
    <property type="entry name" value="TCRTETB"/>
</dbReference>
<feature type="transmembrane region" description="Helical" evidence="7">
    <location>
        <begin position="85"/>
        <end position="105"/>
    </location>
</feature>
<evidence type="ECO:0000256" key="6">
    <source>
        <dbReference type="ARBA" id="ARBA00023136"/>
    </source>
</evidence>
<evidence type="ECO:0000256" key="1">
    <source>
        <dbReference type="ARBA" id="ARBA00004651"/>
    </source>
</evidence>
<dbReference type="Gene3D" id="1.20.1250.20">
    <property type="entry name" value="MFS general substrate transporter like domains"/>
    <property type="match status" value="1"/>
</dbReference>
<feature type="transmembrane region" description="Helical" evidence="7">
    <location>
        <begin position="304"/>
        <end position="323"/>
    </location>
</feature>
<dbReference type="CDD" id="cd17321">
    <property type="entry name" value="MFS_MMR_MDR_like"/>
    <property type="match status" value="1"/>
</dbReference>
<dbReference type="GO" id="GO:0022857">
    <property type="term" value="F:transmembrane transporter activity"/>
    <property type="evidence" value="ECO:0007669"/>
    <property type="project" value="InterPro"/>
</dbReference>
<dbReference type="GO" id="GO:0005886">
    <property type="term" value="C:plasma membrane"/>
    <property type="evidence" value="ECO:0007669"/>
    <property type="project" value="UniProtKB-SubCell"/>
</dbReference>
<keyword evidence="2" id="KW-0813">Transport</keyword>
<evidence type="ECO:0000259" key="8">
    <source>
        <dbReference type="PROSITE" id="PS50850"/>
    </source>
</evidence>
<protein>
    <submittedName>
        <fullName evidence="9">MFS family permease</fullName>
    </submittedName>
</protein>
<dbReference type="InterPro" id="IPR036259">
    <property type="entry name" value="MFS_trans_sf"/>
</dbReference>
<sequence length="458" mass="47030">MAVQQEQSRPATRQRNQWSLVVVAALAVFMASVDMSIVNVALPAIESDLEIPTSMTEWVALAYLLPLAGLALPSARWLDTVGRRPALAFSLGGFALASLAAGLAPDLGWLLGARVVQGSFGAVLFALVPALATAAVQPRARGRAMGLITTLGPLGLISGPVLGGVLVDRLDWSWIFFVNVPVSLVVLVVGMRRLPTTTPLRAPTRAWYAEALLLSCAVAALLLSLTLTADAGAPWLLLAVVAVPLLATWLHRPDSAPVRRLLRAPAEAGPHLALALTATAIGVIFFITPFFLQRSLGQSASATGVIMLAFPAGMALAGPVGGFAGDRWGWRRTALLGVTWFSVGLACLVPMSAAWSPGDVAWRLFLAGCGSGLFNAPNMAIAMSSAPAALLATTGATTSLARQAGFAVGPAAATVAWSLSGYHVAGMTTAILLGALLGAAALVVLACLRGADSGGTLA</sequence>
<feature type="transmembrane region" description="Helical" evidence="7">
    <location>
        <begin position="111"/>
        <end position="132"/>
    </location>
</feature>
<accession>A0A7W4VYT3</accession>
<evidence type="ECO:0000256" key="2">
    <source>
        <dbReference type="ARBA" id="ARBA00022448"/>
    </source>
</evidence>
<feature type="transmembrane region" description="Helical" evidence="7">
    <location>
        <begin position="144"/>
        <end position="166"/>
    </location>
</feature>
<name>A0A7W4VYT3_9ACTN</name>
<feature type="transmembrane region" description="Helical" evidence="7">
    <location>
        <begin position="206"/>
        <end position="227"/>
    </location>
</feature>
<keyword evidence="5 7" id="KW-1133">Transmembrane helix</keyword>
<dbReference type="AlphaFoldDB" id="A0A7W4VYT3"/>
<dbReference type="InterPro" id="IPR020846">
    <property type="entry name" value="MFS_dom"/>
</dbReference>
<feature type="transmembrane region" description="Helical" evidence="7">
    <location>
        <begin position="58"/>
        <end position="78"/>
    </location>
</feature>
<evidence type="ECO:0000256" key="7">
    <source>
        <dbReference type="SAM" id="Phobius"/>
    </source>
</evidence>
<gene>
    <name evidence="9" type="ORF">FHU40_004037</name>
</gene>
<dbReference type="Pfam" id="PF07690">
    <property type="entry name" value="MFS_1"/>
    <property type="match status" value="1"/>
</dbReference>
<evidence type="ECO:0000256" key="3">
    <source>
        <dbReference type="ARBA" id="ARBA00022475"/>
    </source>
</evidence>
<comment type="subcellular location">
    <subcellularLocation>
        <location evidence="1">Cell membrane</location>
        <topology evidence="1">Multi-pass membrane protein</topology>
    </subcellularLocation>
</comment>
<dbReference type="PANTHER" id="PTHR42718:SF46">
    <property type="entry name" value="BLR6921 PROTEIN"/>
    <property type="match status" value="1"/>
</dbReference>
<dbReference type="InterPro" id="IPR011701">
    <property type="entry name" value="MFS"/>
</dbReference>
<keyword evidence="10" id="KW-1185">Reference proteome</keyword>
<keyword evidence="3" id="KW-1003">Cell membrane</keyword>
<feature type="transmembrane region" description="Helical" evidence="7">
    <location>
        <begin position="335"/>
        <end position="355"/>
    </location>
</feature>
<dbReference type="EMBL" id="JACHWR010000003">
    <property type="protein sequence ID" value="MBB3044200.1"/>
    <property type="molecule type" value="Genomic_DNA"/>
</dbReference>
<organism evidence="9 10">
    <name type="scientific">Nocardioides soli</name>
    <dbReference type="NCBI Taxonomy" id="1036020"/>
    <lineage>
        <taxon>Bacteria</taxon>
        <taxon>Bacillati</taxon>
        <taxon>Actinomycetota</taxon>
        <taxon>Actinomycetes</taxon>
        <taxon>Propionibacteriales</taxon>
        <taxon>Nocardioidaceae</taxon>
        <taxon>Nocardioides</taxon>
    </lineage>
</organism>
<dbReference type="PANTHER" id="PTHR42718">
    <property type="entry name" value="MAJOR FACILITATOR SUPERFAMILY MULTIDRUG TRANSPORTER MFSC"/>
    <property type="match status" value="1"/>
</dbReference>
<dbReference type="SUPFAM" id="SSF103473">
    <property type="entry name" value="MFS general substrate transporter"/>
    <property type="match status" value="1"/>
</dbReference>